<keyword evidence="1" id="KW-0963">Cytoplasm</keyword>
<dbReference type="Pfam" id="PF04079">
    <property type="entry name" value="SMC_ScpB"/>
    <property type="match status" value="1"/>
</dbReference>
<evidence type="ECO:0000256" key="2">
    <source>
        <dbReference type="ARBA" id="ARBA00022618"/>
    </source>
</evidence>
<feature type="region of interest" description="Disordered" evidence="5">
    <location>
        <begin position="1"/>
        <end position="78"/>
    </location>
</feature>
<dbReference type="InterPro" id="IPR036388">
    <property type="entry name" value="WH-like_DNA-bd_sf"/>
</dbReference>
<keyword evidence="3" id="KW-0159">Chromosome partition</keyword>
<organism evidence="6 7">
    <name type="scientific">candidate division WOR-3 bacterium</name>
    <dbReference type="NCBI Taxonomy" id="2052148"/>
    <lineage>
        <taxon>Bacteria</taxon>
        <taxon>Bacteria division WOR-3</taxon>
    </lineage>
</organism>
<comment type="caution">
    <text evidence="6">The sequence shown here is derived from an EMBL/GenBank/DDBJ whole genome shotgun (WGS) entry which is preliminary data.</text>
</comment>
<protein>
    <submittedName>
        <fullName evidence="6">SMC-Scp complex subunit ScpB</fullName>
    </submittedName>
</protein>
<dbReference type="Gene3D" id="1.10.10.10">
    <property type="entry name" value="Winged helix-like DNA-binding domain superfamily/Winged helix DNA-binding domain"/>
    <property type="match status" value="2"/>
</dbReference>
<sequence length="288" mass="31492">MMEEKPAAGVESRESGVAGAEPGGVAPESEIPTPRPKPLHPGALEPAPQSLAPDPVSPLSTPESDDSSLDNRHSEIPAPAPLPAVQVLEALLFAADAPVKLDRLAELAEVEPEEARAVIDGLNAVYQETGRTFRVQRVAQGFQLYTMPDYAEFVRRLYQHQYTHRLSRAALEVMAIIAYKQPVTRPEIEQLRGVDCSGPLVTLLERRLIATYGRASRPGNPFLYRTTPEFLRYFGLAGLEDLPRMEEIGEFLARRETGTTGSVPEKDVTFDSLAMDGGHRDGAPDDAR</sequence>
<dbReference type="GO" id="GO:0051301">
    <property type="term" value="P:cell division"/>
    <property type="evidence" value="ECO:0007669"/>
    <property type="project" value="UniProtKB-KW"/>
</dbReference>
<evidence type="ECO:0000256" key="4">
    <source>
        <dbReference type="ARBA" id="ARBA00023306"/>
    </source>
</evidence>
<dbReference type="GO" id="GO:0051304">
    <property type="term" value="P:chromosome separation"/>
    <property type="evidence" value="ECO:0007669"/>
    <property type="project" value="InterPro"/>
</dbReference>
<dbReference type="Proteomes" id="UP000779900">
    <property type="component" value="Unassembled WGS sequence"/>
</dbReference>
<evidence type="ECO:0000256" key="5">
    <source>
        <dbReference type="SAM" id="MobiDB-lite"/>
    </source>
</evidence>
<dbReference type="SUPFAM" id="SSF46785">
    <property type="entry name" value="Winged helix' DNA-binding domain"/>
    <property type="match status" value="2"/>
</dbReference>
<feature type="compositionally biased region" description="Low complexity" evidence="5">
    <location>
        <begin position="15"/>
        <end position="30"/>
    </location>
</feature>
<feature type="compositionally biased region" description="Basic and acidic residues" evidence="5">
    <location>
        <begin position="277"/>
        <end position="288"/>
    </location>
</feature>
<dbReference type="NCBIfam" id="TIGR00281">
    <property type="entry name" value="SMC-Scp complex subunit ScpB"/>
    <property type="match status" value="1"/>
</dbReference>
<dbReference type="InterPro" id="IPR036390">
    <property type="entry name" value="WH_DNA-bd_sf"/>
</dbReference>
<dbReference type="PANTHER" id="PTHR34298">
    <property type="entry name" value="SEGREGATION AND CONDENSATION PROTEIN B"/>
    <property type="match status" value="1"/>
</dbReference>
<dbReference type="AlphaFoldDB" id="A0A937XFW8"/>
<dbReference type="InterPro" id="IPR005234">
    <property type="entry name" value="ScpB_csome_segregation"/>
</dbReference>
<feature type="region of interest" description="Disordered" evidence="5">
    <location>
        <begin position="256"/>
        <end position="288"/>
    </location>
</feature>
<name>A0A937XFW8_UNCW3</name>
<proteinExistence type="predicted"/>
<keyword evidence="2" id="KW-0132">Cell division</keyword>
<gene>
    <name evidence="6" type="primary">scpB</name>
    <name evidence="6" type="ORF">FJY68_12645</name>
</gene>
<dbReference type="PANTHER" id="PTHR34298:SF2">
    <property type="entry name" value="SEGREGATION AND CONDENSATION PROTEIN B"/>
    <property type="match status" value="1"/>
</dbReference>
<feature type="compositionally biased region" description="Basic and acidic residues" evidence="5">
    <location>
        <begin position="1"/>
        <end position="14"/>
    </location>
</feature>
<evidence type="ECO:0000313" key="6">
    <source>
        <dbReference type="EMBL" id="MBM3332673.1"/>
    </source>
</evidence>
<keyword evidence="4" id="KW-0131">Cell cycle</keyword>
<dbReference type="EMBL" id="VGIR01000116">
    <property type="protein sequence ID" value="MBM3332673.1"/>
    <property type="molecule type" value="Genomic_DNA"/>
</dbReference>
<evidence type="ECO:0000256" key="3">
    <source>
        <dbReference type="ARBA" id="ARBA00022829"/>
    </source>
</evidence>
<evidence type="ECO:0000256" key="1">
    <source>
        <dbReference type="ARBA" id="ARBA00022490"/>
    </source>
</evidence>
<evidence type="ECO:0000313" key="7">
    <source>
        <dbReference type="Proteomes" id="UP000779900"/>
    </source>
</evidence>
<reference evidence="6" key="1">
    <citation type="submission" date="2019-03" db="EMBL/GenBank/DDBJ databases">
        <title>Lake Tanganyika Metagenome-Assembled Genomes (MAGs).</title>
        <authorList>
            <person name="Tran P."/>
        </authorList>
    </citation>
    <scope>NUCLEOTIDE SEQUENCE</scope>
    <source>
        <strain evidence="6">K_DeepCast_150m_m2_040</strain>
    </source>
</reference>
<accession>A0A937XFW8</accession>